<feature type="domain" description="DUF7149" evidence="1">
    <location>
        <begin position="7"/>
        <end position="62"/>
    </location>
</feature>
<dbReference type="InterPro" id="IPR055573">
    <property type="entry name" value="DUF7149"/>
</dbReference>
<sequence length="62" mass="7480">MSSNKKSAKQALNPAFLKQKPERKEIELFKKEFITLFNRINLKESEEFHKNLIKDFLNSIYY</sequence>
<comment type="caution">
    <text evidence="2">The sequence shown here is derived from an EMBL/GenBank/DDBJ whole genome shotgun (WGS) entry which is preliminary data.</text>
</comment>
<evidence type="ECO:0000313" key="2">
    <source>
        <dbReference type="EMBL" id="KAA6346314.1"/>
    </source>
</evidence>
<proteinExistence type="predicted"/>
<dbReference type="Pfam" id="PF23653">
    <property type="entry name" value="DUF7149"/>
    <property type="match status" value="1"/>
</dbReference>
<dbReference type="AlphaFoldDB" id="A0A5J4SJ81"/>
<evidence type="ECO:0000259" key="1">
    <source>
        <dbReference type="Pfam" id="PF23653"/>
    </source>
</evidence>
<accession>A0A5J4SJ81</accession>
<gene>
    <name evidence="2" type="ORF">EZS27_006136</name>
</gene>
<dbReference type="EMBL" id="SNRY01000134">
    <property type="protein sequence ID" value="KAA6346314.1"/>
    <property type="molecule type" value="Genomic_DNA"/>
</dbReference>
<name>A0A5J4SJ81_9ZZZZ</name>
<reference evidence="2" key="1">
    <citation type="submission" date="2019-03" db="EMBL/GenBank/DDBJ databases">
        <title>Single cell metagenomics reveals metabolic interactions within the superorganism composed of flagellate Streblomastix strix and complex community of Bacteroidetes bacteria on its surface.</title>
        <authorList>
            <person name="Treitli S.C."/>
            <person name="Kolisko M."/>
            <person name="Husnik F."/>
            <person name="Keeling P."/>
            <person name="Hampl V."/>
        </authorList>
    </citation>
    <scope>NUCLEOTIDE SEQUENCE</scope>
    <source>
        <strain evidence="2">STM</strain>
    </source>
</reference>
<protein>
    <recommendedName>
        <fullName evidence="1">DUF7149 domain-containing protein</fullName>
    </recommendedName>
</protein>
<organism evidence="2">
    <name type="scientific">termite gut metagenome</name>
    <dbReference type="NCBI Taxonomy" id="433724"/>
    <lineage>
        <taxon>unclassified sequences</taxon>
        <taxon>metagenomes</taxon>
        <taxon>organismal metagenomes</taxon>
    </lineage>
</organism>
<feature type="non-terminal residue" evidence="2">
    <location>
        <position position="62"/>
    </location>
</feature>